<feature type="compositionally biased region" description="Polar residues" evidence="5">
    <location>
        <begin position="1705"/>
        <end position="1718"/>
    </location>
</feature>
<dbReference type="PROSITE" id="PS50075">
    <property type="entry name" value="CARRIER"/>
    <property type="match status" value="1"/>
</dbReference>
<evidence type="ECO:0000259" key="8">
    <source>
        <dbReference type="PROSITE" id="PS52019"/>
    </source>
</evidence>
<dbReference type="InterPro" id="IPR049551">
    <property type="entry name" value="PKS_DH_C"/>
</dbReference>
<dbReference type="InterPro" id="IPR030918">
    <property type="entry name" value="PT_fungal_PKS"/>
</dbReference>
<dbReference type="SMART" id="SM00825">
    <property type="entry name" value="PKS_KS"/>
    <property type="match status" value="1"/>
</dbReference>
<gene>
    <name evidence="9" type="ORF">ASPGLDRAFT_154049</name>
</gene>
<dbReference type="Gene3D" id="3.30.70.3290">
    <property type="match status" value="1"/>
</dbReference>
<dbReference type="PANTHER" id="PTHR43775:SF37">
    <property type="entry name" value="SI:DKEY-61P9.11"/>
    <property type="match status" value="1"/>
</dbReference>
<dbReference type="InterPro" id="IPR014031">
    <property type="entry name" value="Ketoacyl_synth_C"/>
</dbReference>
<dbReference type="PANTHER" id="PTHR43775">
    <property type="entry name" value="FATTY ACID SYNTHASE"/>
    <property type="match status" value="1"/>
</dbReference>
<feature type="domain" description="PKS/mFAS DH" evidence="8">
    <location>
        <begin position="1262"/>
        <end position="1567"/>
    </location>
</feature>
<dbReference type="InterPro" id="IPR014043">
    <property type="entry name" value="Acyl_transferase_dom"/>
</dbReference>
<dbReference type="GO" id="GO:0044550">
    <property type="term" value="P:secondary metabolite biosynthetic process"/>
    <property type="evidence" value="ECO:0007669"/>
    <property type="project" value="TreeGrafter"/>
</dbReference>
<dbReference type="SUPFAM" id="SSF52151">
    <property type="entry name" value="FabD/lysophospholipase-like"/>
    <property type="match status" value="1"/>
</dbReference>
<dbReference type="InterPro" id="IPR020841">
    <property type="entry name" value="PKS_Beta-ketoAc_synthase_dom"/>
</dbReference>
<dbReference type="InterPro" id="IPR014030">
    <property type="entry name" value="Ketoacyl_synth_N"/>
</dbReference>
<protein>
    <submittedName>
        <fullName evidence="9">Uncharacterized protein</fullName>
    </submittedName>
</protein>
<keyword evidence="3" id="KW-0808">Transferase</keyword>
<dbReference type="InterPro" id="IPR042104">
    <property type="entry name" value="PKS_dehydratase_sf"/>
</dbReference>
<feature type="active site" description="Proton donor; for dehydratase activity" evidence="4">
    <location>
        <position position="1481"/>
    </location>
</feature>
<dbReference type="PROSITE" id="PS00606">
    <property type="entry name" value="KS3_1"/>
    <property type="match status" value="1"/>
</dbReference>
<dbReference type="Pfam" id="PF16073">
    <property type="entry name" value="SAT"/>
    <property type="match status" value="1"/>
</dbReference>
<dbReference type="GO" id="GO:0004315">
    <property type="term" value="F:3-oxoacyl-[acyl-carrier-protein] synthase activity"/>
    <property type="evidence" value="ECO:0007669"/>
    <property type="project" value="InterPro"/>
</dbReference>
<dbReference type="Gene3D" id="3.30.70.250">
    <property type="entry name" value="Malonyl-CoA ACP transacylase, ACP-binding"/>
    <property type="match status" value="1"/>
</dbReference>
<dbReference type="Proteomes" id="UP000184300">
    <property type="component" value="Unassembled WGS sequence"/>
</dbReference>
<dbReference type="Pfam" id="PF00109">
    <property type="entry name" value="ketoacyl-synt"/>
    <property type="match status" value="1"/>
</dbReference>
<sequence length="1999" mass="221164">MAPHRLLIFGDQSTSPSSTIKELQRQAQDSPALCHFLDATEKRLRSQWTPATIAERGLLRQFESFSNLVERYTHHKDAVVSGVLHCTAQLGSLILLVENDPSVLATFTSVHLLGFCTGLLPAAAAATATSAKQLLKLAPAIVSLSLYLSFEAHKRSWAIEPSSDSWTMVVSDITAETVRDELKGLQSTDAYSSHKRAYISAEVDSFVSISGPPSTLELVAKHLRSHFHDIPMLLPITAAYHASHLPKSDIDIMLRCAEVPDLPIREEVTLMSTSSGDLYDARSLHQILGYVLEDIFQFPISWNKSLQSVIKLVRGGTVIVSAVGPTNLSKALCRGLTEGEVDVSEVHQCIEETEYSIRNKPTDVAIIGMAGRFPGGEDLDQFWETISQGRDTHTKIPADCFDVDKHYDPTGKTRNATTSPYGCFLSRPGEFDVNLFNMSPREAKTVDPTQRLLLMTAYEALERAGYSDHQGRRIGTFFGQATDDYRETNAGQNIDLYYIPGVMRAFGPGRLNYHFKWDGPSYSIDTACSSSTAALEFAYNALATGDCDMALAGGGNILSGPQMFSGLSRGGFLSPTGGCKTFSDDADGYCRGEGVGVVVLKRLDRAIVDGDNIEAVIKSIVTNHSANAASITHPHSLTQQRLYQKVLQKALLKPEDVQYIEMHGTGTQAGDKTEMESVTNVFGQHRDSPLYIGAVKSNVGHGEGAAGITSLIKCTLMLVHNLIPPHPGIEAELNRHFPPLSENNMHIPQSPLPFTQSTECGKRRILINNFNATGGNTSLLIEDPPPNRKVLVETTRSHHVVTVSAKSRKSLDCNKRNLMDYLRSHSEVGIEDISYTTTARRMHHNFRKAYSVTNTVHLINAVEDDLGNKFSEIHRPSERPPIVLLFTGQGSQYPGMAKDLFESCETFRKGILELDSIAVSLQLPSFLEIISTGGQAMPCLSPVQAQVALVALEIALVDLWKSCGIIPDMVLGHSLGEYAALCTAGVLSVYDTIFLVGNRARLMETYCTPYEHGMLSIVSDVRSVENYLNTAGYTTCDIACINSPSATVVSGPMQDLIALKDSLGHIRSTMLEVPFAFHSSQVDPILSDFRRLMATIQFHAPRVPVISTLTPGKVDWQGVFGPEYLIRQSREPVRFLQAVEECRNDVIDEWSAMWLEIGPSPVCLGNLRSIQSIDPEKMLPTLRRRQSCWDTITHVLSCLYDAGVDIRWSEYCREQSSSLQLLDLPTYAFDLQNYWIPYEEDKSTTPRNAASTIPRFVSTCLHRIEEESDGNGYRGVTFVTDLTDTALLETIYGHRVNGLGLCPSSVYTDMALSAASYVQQNIKCSSVSEDMSVMHLRINRPLVVPQSCDRYDIKVHCEYLEDKSCFEITFRSQTDQGPQEHGRCIVGLGQHAKWKDEWRRTIHLIKSRITALSGHSRTGSTHRILKDMVYKLFSRVVTYGERYRSLREVFLDSKEYEAAATVQFSANAQTDKFTISPYWVDATIHLGGFSLNAHPSIPDNLVYISTGWDDLYVAAALSAEKQYTSYVRMQDSGHGLYIGDVYLLDDDMVVAICAGLRFQEMKSSSLHAILQSTQVAAPSFAPESTTENITVPDTQSSIIEIPLSTESIFRKVKSIIGEEINMDPSNISENVRFEELGIDSILRMTIVSKIQGEINIYLSLSAFDDYPTLAALRGHIQGMLGISNSNGSSSSSSLMSPIITSTPSTQHESVRPSSESRTPSLEIAATAKQFYSQPILLSGRPIHGAPILFLMPDGAGSPSSYAMLPTLPHGIAVYGLESPFCHKPLEWNCSFDKVATMYMDAIRRIQRHGPYILGGWSLGGIHAYEVARQLLHAGEKVQGLLLIDAPNPNFLGHILDPVVELLEDTGIMVAAERVNEGKHLELERVKNHMCKCVESLKHYVPDPMGPDSRPDHVFAIWAADGVEQWNDKPVEDPSETTVTAKEEVRQLQRWMEWRTTSFGPNGWDRMVGEVECHVVEGDHLSILRSPWVSARIPFNFVFV</sequence>
<accession>A0A1L9VD04</accession>
<evidence type="ECO:0000259" key="7">
    <source>
        <dbReference type="PROSITE" id="PS52004"/>
    </source>
</evidence>
<dbReference type="SUPFAM" id="SSF55048">
    <property type="entry name" value="Probable ACP-binding domain of malonyl-CoA ACP transacylase"/>
    <property type="match status" value="1"/>
</dbReference>
<dbReference type="OrthoDB" id="329835at2759"/>
<proteinExistence type="predicted"/>
<feature type="region of interest" description="C-terminal hotdog fold" evidence="4">
    <location>
        <begin position="1421"/>
        <end position="1567"/>
    </location>
</feature>
<name>A0A1L9VD04_ASPGL</name>
<dbReference type="InterPro" id="IPR016039">
    <property type="entry name" value="Thiolase-like"/>
</dbReference>
<dbReference type="RefSeq" id="XP_022398463.1">
    <property type="nucleotide sequence ID" value="XM_022542340.1"/>
</dbReference>
<dbReference type="Pfam" id="PF14765">
    <property type="entry name" value="PS-DH"/>
    <property type="match status" value="1"/>
</dbReference>
<dbReference type="InterPro" id="IPR036736">
    <property type="entry name" value="ACP-like_sf"/>
</dbReference>
<evidence type="ECO:0000256" key="1">
    <source>
        <dbReference type="ARBA" id="ARBA00022450"/>
    </source>
</evidence>
<dbReference type="STRING" id="1160497.A0A1L9VD04"/>
<dbReference type="InterPro" id="IPR032088">
    <property type="entry name" value="SAT"/>
</dbReference>
<dbReference type="VEuPathDB" id="FungiDB:ASPGLDRAFT_154049"/>
<dbReference type="Gene3D" id="3.10.129.110">
    <property type="entry name" value="Polyketide synthase dehydratase"/>
    <property type="match status" value="1"/>
</dbReference>
<evidence type="ECO:0000256" key="5">
    <source>
        <dbReference type="SAM" id="MobiDB-lite"/>
    </source>
</evidence>
<feature type="region of interest" description="N-terminal hotdog fold" evidence="4">
    <location>
        <begin position="1262"/>
        <end position="1393"/>
    </location>
</feature>
<feature type="compositionally biased region" description="Low complexity" evidence="5">
    <location>
        <begin position="1691"/>
        <end position="1704"/>
    </location>
</feature>
<dbReference type="Gene3D" id="3.40.50.1820">
    <property type="entry name" value="alpha/beta hydrolase"/>
    <property type="match status" value="1"/>
</dbReference>
<dbReference type="PROSITE" id="PS52019">
    <property type="entry name" value="PKS_MFAS_DH"/>
    <property type="match status" value="1"/>
</dbReference>
<feature type="active site" description="Proton acceptor; for dehydratase activity" evidence="4">
    <location>
        <position position="1294"/>
    </location>
</feature>
<feature type="domain" description="Ketosynthase family 3 (KS3)" evidence="7">
    <location>
        <begin position="361"/>
        <end position="783"/>
    </location>
</feature>
<dbReference type="SUPFAM" id="SSF53901">
    <property type="entry name" value="Thiolase-like"/>
    <property type="match status" value="1"/>
</dbReference>
<dbReference type="InterPro" id="IPR050091">
    <property type="entry name" value="PKS_NRPS_Biosynth_Enz"/>
</dbReference>
<organism evidence="9 10">
    <name type="scientific">Aspergillus glaucus CBS 516.65</name>
    <dbReference type="NCBI Taxonomy" id="1160497"/>
    <lineage>
        <taxon>Eukaryota</taxon>
        <taxon>Fungi</taxon>
        <taxon>Dikarya</taxon>
        <taxon>Ascomycota</taxon>
        <taxon>Pezizomycotina</taxon>
        <taxon>Eurotiomycetes</taxon>
        <taxon>Eurotiomycetidae</taxon>
        <taxon>Eurotiales</taxon>
        <taxon>Aspergillaceae</taxon>
        <taxon>Aspergillus</taxon>
        <taxon>Aspergillus subgen. Aspergillus</taxon>
    </lineage>
</organism>
<evidence type="ECO:0000256" key="3">
    <source>
        <dbReference type="ARBA" id="ARBA00022679"/>
    </source>
</evidence>
<dbReference type="SUPFAM" id="SSF53474">
    <property type="entry name" value="alpha/beta-Hydrolases"/>
    <property type="match status" value="1"/>
</dbReference>
<dbReference type="NCBIfam" id="TIGR04532">
    <property type="entry name" value="PT_fungal_PKS"/>
    <property type="match status" value="1"/>
</dbReference>
<evidence type="ECO:0000256" key="2">
    <source>
        <dbReference type="ARBA" id="ARBA00022553"/>
    </source>
</evidence>
<dbReference type="EMBL" id="KV878904">
    <property type="protein sequence ID" value="OJJ81765.1"/>
    <property type="molecule type" value="Genomic_DNA"/>
</dbReference>
<dbReference type="Gene3D" id="3.40.47.10">
    <property type="match status" value="1"/>
</dbReference>
<keyword evidence="10" id="KW-1185">Reference proteome</keyword>
<dbReference type="InterPro" id="IPR001227">
    <property type="entry name" value="Ac_transferase_dom_sf"/>
</dbReference>
<dbReference type="InterPro" id="IPR029058">
    <property type="entry name" value="AB_hydrolase_fold"/>
</dbReference>
<dbReference type="GeneID" id="34458601"/>
<dbReference type="SMART" id="SM00827">
    <property type="entry name" value="PKS_AT"/>
    <property type="match status" value="1"/>
</dbReference>
<evidence type="ECO:0000259" key="6">
    <source>
        <dbReference type="PROSITE" id="PS50075"/>
    </source>
</evidence>
<dbReference type="InterPro" id="IPR049900">
    <property type="entry name" value="PKS_mFAS_DH"/>
</dbReference>
<dbReference type="InterPro" id="IPR016035">
    <property type="entry name" value="Acyl_Trfase/lysoPLipase"/>
</dbReference>
<dbReference type="Pfam" id="PF00975">
    <property type="entry name" value="Thioesterase"/>
    <property type="match status" value="1"/>
</dbReference>
<dbReference type="Pfam" id="PF00698">
    <property type="entry name" value="Acyl_transf_1"/>
    <property type="match status" value="1"/>
</dbReference>
<dbReference type="Pfam" id="PF00550">
    <property type="entry name" value="PP-binding"/>
    <property type="match status" value="1"/>
</dbReference>
<feature type="region of interest" description="Disordered" evidence="5">
    <location>
        <begin position="1691"/>
        <end position="1718"/>
    </location>
</feature>
<dbReference type="Pfam" id="PF02801">
    <property type="entry name" value="Ketoacyl-synt_C"/>
    <property type="match status" value="1"/>
</dbReference>
<dbReference type="InterPro" id="IPR001031">
    <property type="entry name" value="Thioesterase"/>
</dbReference>
<keyword evidence="2" id="KW-0597">Phosphoprotein</keyword>
<dbReference type="InterPro" id="IPR018201">
    <property type="entry name" value="Ketoacyl_synth_AS"/>
</dbReference>
<dbReference type="InterPro" id="IPR009081">
    <property type="entry name" value="PP-bd_ACP"/>
</dbReference>
<dbReference type="PROSITE" id="PS52004">
    <property type="entry name" value="KS3_2"/>
    <property type="match status" value="1"/>
</dbReference>
<dbReference type="GO" id="GO:0006633">
    <property type="term" value="P:fatty acid biosynthetic process"/>
    <property type="evidence" value="ECO:0007669"/>
    <property type="project" value="InterPro"/>
</dbReference>
<evidence type="ECO:0000313" key="9">
    <source>
        <dbReference type="EMBL" id="OJJ81765.1"/>
    </source>
</evidence>
<dbReference type="Gene3D" id="1.10.1200.10">
    <property type="entry name" value="ACP-like"/>
    <property type="match status" value="1"/>
</dbReference>
<dbReference type="SUPFAM" id="SSF47336">
    <property type="entry name" value="ACP-like"/>
    <property type="match status" value="1"/>
</dbReference>
<dbReference type="InterPro" id="IPR016036">
    <property type="entry name" value="Malonyl_transacylase_ACP-bd"/>
</dbReference>
<evidence type="ECO:0000256" key="4">
    <source>
        <dbReference type="PROSITE-ProRule" id="PRU01363"/>
    </source>
</evidence>
<evidence type="ECO:0000313" key="10">
    <source>
        <dbReference type="Proteomes" id="UP000184300"/>
    </source>
</evidence>
<dbReference type="Pfam" id="PF22621">
    <property type="entry name" value="CurL-like_PKS_C"/>
    <property type="match status" value="1"/>
</dbReference>
<dbReference type="GO" id="GO:0004312">
    <property type="term" value="F:fatty acid synthase activity"/>
    <property type="evidence" value="ECO:0007669"/>
    <property type="project" value="TreeGrafter"/>
</dbReference>
<feature type="domain" description="Carrier" evidence="6">
    <location>
        <begin position="1606"/>
        <end position="1680"/>
    </location>
</feature>
<dbReference type="CDD" id="cd00833">
    <property type="entry name" value="PKS"/>
    <property type="match status" value="1"/>
</dbReference>
<reference evidence="10" key="1">
    <citation type="journal article" date="2017" name="Genome Biol.">
        <title>Comparative genomics reveals high biological diversity and specific adaptations in the industrially and medically important fungal genus Aspergillus.</title>
        <authorList>
            <person name="de Vries R.P."/>
            <person name="Riley R."/>
            <person name="Wiebenga A."/>
            <person name="Aguilar-Osorio G."/>
            <person name="Amillis S."/>
            <person name="Uchima C.A."/>
            <person name="Anderluh G."/>
            <person name="Asadollahi M."/>
            <person name="Askin M."/>
            <person name="Barry K."/>
            <person name="Battaglia E."/>
            <person name="Bayram O."/>
            <person name="Benocci T."/>
            <person name="Braus-Stromeyer S.A."/>
            <person name="Caldana C."/>
            <person name="Canovas D."/>
            <person name="Cerqueira G.C."/>
            <person name="Chen F."/>
            <person name="Chen W."/>
            <person name="Choi C."/>
            <person name="Clum A."/>
            <person name="Dos Santos R.A."/>
            <person name="Damasio A.R."/>
            <person name="Diallinas G."/>
            <person name="Emri T."/>
            <person name="Fekete E."/>
            <person name="Flipphi M."/>
            <person name="Freyberg S."/>
            <person name="Gallo A."/>
            <person name="Gournas C."/>
            <person name="Habgood R."/>
            <person name="Hainaut M."/>
            <person name="Harispe M.L."/>
            <person name="Henrissat B."/>
            <person name="Hilden K.S."/>
            <person name="Hope R."/>
            <person name="Hossain A."/>
            <person name="Karabika E."/>
            <person name="Karaffa L."/>
            <person name="Karanyi Z."/>
            <person name="Krasevec N."/>
            <person name="Kuo A."/>
            <person name="Kusch H."/>
            <person name="LaButti K."/>
            <person name="Lagendijk E.L."/>
            <person name="Lapidus A."/>
            <person name="Levasseur A."/>
            <person name="Lindquist E."/>
            <person name="Lipzen A."/>
            <person name="Logrieco A.F."/>
            <person name="MacCabe A."/>
            <person name="Maekelae M.R."/>
            <person name="Malavazi I."/>
            <person name="Melin P."/>
            <person name="Meyer V."/>
            <person name="Mielnichuk N."/>
            <person name="Miskei M."/>
            <person name="Molnar A.P."/>
            <person name="Mule G."/>
            <person name="Ngan C.Y."/>
            <person name="Orejas M."/>
            <person name="Orosz E."/>
            <person name="Ouedraogo J.P."/>
            <person name="Overkamp K.M."/>
            <person name="Park H.-S."/>
            <person name="Perrone G."/>
            <person name="Piumi F."/>
            <person name="Punt P.J."/>
            <person name="Ram A.F."/>
            <person name="Ramon A."/>
            <person name="Rauscher S."/>
            <person name="Record E."/>
            <person name="Riano-Pachon D.M."/>
            <person name="Robert V."/>
            <person name="Roehrig J."/>
            <person name="Ruller R."/>
            <person name="Salamov A."/>
            <person name="Salih N.S."/>
            <person name="Samson R.A."/>
            <person name="Sandor E."/>
            <person name="Sanguinetti M."/>
            <person name="Schuetze T."/>
            <person name="Sepcic K."/>
            <person name="Shelest E."/>
            <person name="Sherlock G."/>
            <person name="Sophianopoulou V."/>
            <person name="Squina F.M."/>
            <person name="Sun H."/>
            <person name="Susca A."/>
            <person name="Todd R.B."/>
            <person name="Tsang A."/>
            <person name="Unkles S.E."/>
            <person name="van de Wiele N."/>
            <person name="van Rossen-Uffink D."/>
            <person name="Oliveira J.V."/>
            <person name="Vesth T.C."/>
            <person name="Visser J."/>
            <person name="Yu J.-H."/>
            <person name="Zhou M."/>
            <person name="Andersen M.R."/>
            <person name="Archer D.B."/>
            <person name="Baker S.E."/>
            <person name="Benoit I."/>
            <person name="Brakhage A.A."/>
            <person name="Braus G.H."/>
            <person name="Fischer R."/>
            <person name="Frisvad J.C."/>
            <person name="Goldman G.H."/>
            <person name="Houbraken J."/>
            <person name="Oakley B."/>
            <person name="Pocsi I."/>
            <person name="Scazzocchio C."/>
            <person name="Seiboth B."/>
            <person name="vanKuyk P.A."/>
            <person name="Wortman J."/>
            <person name="Dyer P.S."/>
            <person name="Grigoriev I.V."/>
        </authorList>
    </citation>
    <scope>NUCLEOTIDE SEQUENCE [LARGE SCALE GENOMIC DNA]</scope>
    <source>
        <strain evidence="10">CBS 516.65</strain>
    </source>
</reference>
<keyword evidence="1" id="KW-0596">Phosphopantetheine</keyword>
<dbReference type="Gene3D" id="3.40.366.10">
    <property type="entry name" value="Malonyl-Coenzyme A Acyl Carrier Protein, domain 2"/>
    <property type="match status" value="2"/>
</dbReference>